<organism evidence="1 2">
    <name type="scientific">Pleuronectes platessa</name>
    <name type="common">European plaice</name>
    <dbReference type="NCBI Taxonomy" id="8262"/>
    <lineage>
        <taxon>Eukaryota</taxon>
        <taxon>Metazoa</taxon>
        <taxon>Chordata</taxon>
        <taxon>Craniata</taxon>
        <taxon>Vertebrata</taxon>
        <taxon>Euteleostomi</taxon>
        <taxon>Actinopterygii</taxon>
        <taxon>Neopterygii</taxon>
        <taxon>Teleostei</taxon>
        <taxon>Neoteleostei</taxon>
        <taxon>Acanthomorphata</taxon>
        <taxon>Carangaria</taxon>
        <taxon>Pleuronectiformes</taxon>
        <taxon>Pleuronectoidei</taxon>
        <taxon>Pleuronectidae</taxon>
        <taxon>Pleuronectes</taxon>
    </lineage>
</organism>
<dbReference type="Proteomes" id="UP001153269">
    <property type="component" value="Unassembled WGS sequence"/>
</dbReference>
<sequence length="106" mass="10937">MCWCGDKGAGPEGSGCSVWTSAGAHGSRTHTELGINMDVHQAPCPLPPRFPLCAATAQRVPVNSINNMAATSSIAKVINKHPQMAQKDRLQSEAASGRVAAALGSV</sequence>
<proteinExistence type="predicted"/>
<dbReference type="AlphaFoldDB" id="A0A9N7U5F4"/>
<evidence type="ECO:0000313" key="2">
    <source>
        <dbReference type="Proteomes" id="UP001153269"/>
    </source>
</evidence>
<keyword evidence="2" id="KW-1185">Reference proteome</keyword>
<name>A0A9N7U5F4_PLEPL</name>
<accession>A0A9N7U5F4</accession>
<dbReference type="EMBL" id="CADEAL010000741">
    <property type="protein sequence ID" value="CAB1424597.1"/>
    <property type="molecule type" value="Genomic_DNA"/>
</dbReference>
<protein>
    <submittedName>
        <fullName evidence="1">Uncharacterized protein</fullName>
    </submittedName>
</protein>
<comment type="caution">
    <text evidence="1">The sequence shown here is derived from an EMBL/GenBank/DDBJ whole genome shotgun (WGS) entry which is preliminary data.</text>
</comment>
<gene>
    <name evidence="1" type="ORF">PLEPLA_LOCUS12525</name>
</gene>
<reference evidence="1" key="1">
    <citation type="submission" date="2020-03" db="EMBL/GenBank/DDBJ databases">
        <authorList>
            <person name="Weist P."/>
        </authorList>
    </citation>
    <scope>NUCLEOTIDE SEQUENCE</scope>
</reference>
<evidence type="ECO:0000313" key="1">
    <source>
        <dbReference type="EMBL" id="CAB1424597.1"/>
    </source>
</evidence>